<reference evidence="2 3" key="1">
    <citation type="journal article" date="2012" name="Int. J. Syst. Evol. Microbiol.">
        <title>Flammeovirga pacifica sp. nov., isolated from deep-sea sediment.</title>
        <authorList>
            <person name="Xu H."/>
            <person name="Fu Y."/>
            <person name="Yang N."/>
            <person name="Ding Z."/>
            <person name="Lai Q."/>
            <person name="Zeng R."/>
        </authorList>
    </citation>
    <scope>NUCLEOTIDE SEQUENCE [LARGE SCALE GENOMIC DNA]</scope>
    <source>
        <strain evidence="3">DSM 24597 / LMG 26175 / WPAGA1</strain>
    </source>
</reference>
<sequence length="99" mass="11118">MKKKLVAIALLIAGITFTANADNPQKNIRKSYKTTTVAQQDKKLAVMHEEDVVVKNRKGAYHIQNKAGVTTLNEAQDVTPGKTIKQTETAKYPYMKWNK</sequence>
<keyword evidence="3" id="KW-1185">Reference proteome</keyword>
<protein>
    <submittedName>
        <fullName evidence="2">Uncharacterized protein</fullName>
    </submittedName>
</protein>
<dbReference type="EMBL" id="JRYR02000001">
    <property type="protein sequence ID" value="OHX67131.1"/>
    <property type="molecule type" value="Genomic_DNA"/>
</dbReference>
<proteinExistence type="predicted"/>
<feature type="signal peptide" evidence="1">
    <location>
        <begin position="1"/>
        <end position="21"/>
    </location>
</feature>
<accession>A0A1S1Z1L3</accession>
<dbReference type="Proteomes" id="UP000179797">
    <property type="component" value="Unassembled WGS sequence"/>
</dbReference>
<evidence type="ECO:0000256" key="1">
    <source>
        <dbReference type="SAM" id="SignalP"/>
    </source>
</evidence>
<dbReference type="OrthoDB" id="9857794at2"/>
<feature type="chain" id="PRO_5010298631" evidence="1">
    <location>
        <begin position="22"/>
        <end position="99"/>
    </location>
</feature>
<evidence type="ECO:0000313" key="3">
    <source>
        <dbReference type="Proteomes" id="UP000179797"/>
    </source>
</evidence>
<dbReference type="AlphaFoldDB" id="A0A1S1Z1L3"/>
<comment type="caution">
    <text evidence="2">The sequence shown here is derived from an EMBL/GenBank/DDBJ whole genome shotgun (WGS) entry which is preliminary data.</text>
</comment>
<organism evidence="2 3">
    <name type="scientific">Flammeovirga pacifica</name>
    <dbReference type="NCBI Taxonomy" id="915059"/>
    <lineage>
        <taxon>Bacteria</taxon>
        <taxon>Pseudomonadati</taxon>
        <taxon>Bacteroidota</taxon>
        <taxon>Cytophagia</taxon>
        <taxon>Cytophagales</taxon>
        <taxon>Flammeovirgaceae</taxon>
        <taxon>Flammeovirga</taxon>
    </lineage>
</organism>
<keyword evidence="1" id="KW-0732">Signal</keyword>
<evidence type="ECO:0000313" key="2">
    <source>
        <dbReference type="EMBL" id="OHX67131.1"/>
    </source>
</evidence>
<gene>
    <name evidence="2" type="ORF">NH26_12645</name>
</gene>
<name>A0A1S1Z1L3_FLAPC</name>
<dbReference type="RefSeq" id="WP_044225886.1">
    <property type="nucleotide sequence ID" value="NZ_JRYR02000001.1"/>
</dbReference>